<dbReference type="Gene3D" id="3.40.50.620">
    <property type="entry name" value="HUPs"/>
    <property type="match status" value="2"/>
</dbReference>
<dbReference type="AlphaFoldDB" id="A0A2T0PY29"/>
<dbReference type="EMBL" id="PVZC01000008">
    <property type="protein sequence ID" value="PRX96316.1"/>
    <property type="molecule type" value="Genomic_DNA"/>
</dbReference>
<dbReference type="Pfam" id="PF00582">
    <property type="entry name" value="Usp"/>
    <property type="match status" value="2"/>
</dbReference>
<gene>
    <name evidence="4" type="ORF">CLV72_108323</name>
</gene>
<evidence type="ECO:0000259" key="3">
    <source>
        <dbReference type="Pfam" id="PF00582"/>
    </source>
</evidence>
<dbReference type="PRINTS" id="PR01438">
    <property type="entry name" value="UNVRSLSTRESS"/>
</dbReference>
<feature type="compositionally biased region" description="Gly residues" evidence="2">
    <location>
        <begin position="340"/>
        <end position="350"/>
    </location>
</feature>
<evidence type="ECO:0000313" key="5">
    <source>
        <dbReference type="Proteomes" id="UP000237846"/>
    </source>
</evidence>
<dbReference type="Proteomes" id="UP000237846">
    <property type="component" value="Unassembled WGS sequence"/>
</dbReference>
<organism evidence="4 5">
    <name type="scientific">Allonocardiopsis opalescens</name>
    <dbReference type="NCBI Taxonomy" id="1144618"/>
    <lineage>
        <taxon>Bacteria</taxon>
        <taxon>Bacillati</taxon>
        <taxon>Actinomycetota</taxon>
        <taxon>Actinomycetes</taxon>
        <taxon>Streptosporangiales</taxon>
        <taxon>Allonocardiopsis</taxon>
    </lineage>
</organism>
<sequence>MAPGGRRTRAERSDSGGEVMEGTRSGGEAEGGPTAGAVTVGVDGSPASGHALDWAAEEARLRGARLHVVHALALPLLAAAPFAGPRTLPPTERMAEHAAEVVDGALRRAAAVAPGVVTESSVSPQSASAALLELAEHSALVVVGSRGLGAFASMLVGSVSIRMAAHSPCPVVVVPPPPEGEPPRERRGRVVAGVHGGEHDADLLRFAYAESRRRGAELVLLHAWRLPVAVDPMMLAVPSIDMDPEVLTARVREYVEEGMEPFRAEFADVPTEIRVEQAEASRALVEAAEQADLLVVGSRARGNLRGLVLGSVSQFALRHAPCPVAVLRRHGDGPPPGPQRLGGAGARPAG</sequence>
<comment type="similarity">
    <text evidence="1">Belongs to the universal stress protein A family.</text>
</comment>
<evidence type="ECO:0000256" key="2">
    <source>
        <dbReference type="SAM" id="MobiDB-lite"/>
    </source>
</evidence>
<evidence type="ECO:0000313" key="4">
    <source>
        <dbReference type="EMBL" id="PRX96316.1"/>
    </source>
</evidence>
<feature type="region of interest" description="Disordered" evidence="2">
    <location>
        <begin position="1"/>
        <end position="44"/>
    </location>
</feature>
<evidence type="ECO:0000256" key="1">
    <source>
        <dbReference type="ARBA" id="ARBA00008791"/>
    </source>
</evidence>
<feature type="domain" description="UspA" evidence="3">
    <location>
        <begin position="188"/>
        <end position="328"/>
    </location>
</feature>
<feature type="region of interest" description="Disordered" evidence="2">
    <location>
        <begin position="327"/>
        <end position="350"/>
    </location>
</feature>
<dbReference type="PANTHER" id="PTHR31964:SF113">
    <property type="entry name" value="USPA DOMAIN-CONTAINING PROTEIN"/>
    <property type="match status" value="1"/>
</dbReference>
<comment type="caution">
    <text evidence="4">The sequence shown here is derived from an EMBL/GenBank/DDBJ whole genome shotgun (WGS) entry which is preliminary data.</text>
</comment>
<dbReference type="InterPro" id="IPR006015">
    <property type="entry name" value="Universal_stress_UspA"/>
</dbReference>
<protein>
    <submittedName>
        <fullName evidence="4">Nucleotide-binding universal stress UspA family protein</fullName>
    </submittedName>
</protein>
<dbReference type="InterPro" id="IPR006016">
    <property type="entry name" value="UspA"/>
</dbReference>
<feature type="compositionally biased region" description="Gly residues" evidence="2">
    <location>
        <begin position="24"/>
        <end position="34"/>
    </location>
</feature>
<dbReference type="PANTHER" id="PTHR31964">
    <property type="entry name" value="ADENINE NUCLEOTIDE ALPHA HYDROLASES-LIKE SUPERFAMILY PROTEIN"/>
    <property type="match status" value="1"/>
</dbReference>
<accession>A0A2T0PY29</accession>
<feature type="domain" description="UspA" evidence="3">
    <location>
        <begin position="38"/>
        <end position="175"/>
    </location>
</feature>
<keyword evidence="5" id="KW-1185">Reference proteome</keyword>
<name>A0A2T0PY29_9ACTN</name>
<dbReference type="SUPFAM" id="SSF52402">
    <property type="entry name" value="Adenine nucleotide alpha hydrolases-like"/>
    <property type="match status" value="2"/>
</dbReference>
<reference evidence="4 5" key="1">
    <citation type="submission" date="2018-03" db="EMBL/GenBank/DDBJ databases">
        <title>Genomic Encyclopedia of Archaeal and Bacterial Type Strains, Phase II (KMG-II): from individual species to whole genera.</title>
        <authorList>
            <person name="Goeker M."/>
        </authorList>
    </citation>
    <scope>NUCLEOTIDE SEQUENCE [LARGE SCALE GENOMIC DNA]</scope>
    <source>
        <strain evidence="4 5">DSM 45601</strain>
    </source>
</reference>
<feature type="compositionally biased region" description="Low complexity" evidence="2">
    <location>
        <begin position="35"/>
        <end position="44"/>
    </location>
</feature>
<dbReference type="InterPro" id="IPR014729">
    <property type="entry name" value="Rossmann-like_a/b/a_fold"/>
</dbReference>
<proteinExistence type="inferred from homology"/>